<keyword evidence="1" id="KW-0812">Transmembrane</keyword>
<evidence type="ECO:0000256" key="1">
    <source>
        <dbReference type="SAM" id="Phobius"/>
    </source>
</evidence>
<dbReference type="KEGG" id="pca:Pcar_2299"/>
<evidence type="ECO:0000259" key="2">
    <source>
        <dbReference type="Pfam" id="PF09835"/>
    </source>
</evidence>
<sequence length="157" mass="17420">MIGFNALYFRHKMMALRNTLARLLVQGHSRRRLAWALALGITLGLAPLVWGTTLICLLLAVALRLPVAAVQAGNYAVYPLQMALLFPFLTAGQYLLAPGQPDVLARLRQTLAADPLLCARLFWQVNLRGMAVWLVVAPLLMWGAYRLVHRLLPEAVP</sequence>
<organism evidence="3 4">
    <name type="scientific">Syntrophotalea carbinolica (strain DSM 2380 / NBRC 103641 / GraBd1)</name>
    <name type="common">Pelobacter carbinolicus</name>
    <dbReference type="NCBI Taxonomy" id="338963"/>
    <lineage>
        <taxon>Bacteria</taxon>
        <taxon>Pseudomonadati</taxon>
        <taxon>Thermodesulfobacteriota</taxon>
        <taxon>Desulfuromonadia</taxon>
        <taxon>Desulfuromonadales</taxon>
        <taxon>Syntrophotaleaceae</taxon>
        <taxon>Syntrophotalea</taxon>
    </lineage>
</organism>
<dbReference type="AlphaFoldDB" id="Q3A269"/>
<dbReference type="PANTHER" id="PTHR35102:SF1">
    <property type="entry name" value="E3 UBIQUITIN-PROTEIN LIGASE"/>
    <property type="match status" value="1"/>
</dbReference>
<accession>Q3A269</accession>
<dbReference type="Proteomes" id="UP000002534">
    <property type="component" value="Chromosome"/>
</dbReference>
<dbReference type="OrthoDB" id="123362at2"/>
<dbReference type="Pfam" id="PF09835">
    <property type="entry name" value="DUF2062"/>
    <property type="match status" value="1"/>
</dbReference>
<dbReference type="RefSeq" id="WP_011342057.1">
    <property type="nucleotide sequence ID" value="NC_007498.2"/>
</dbReference>
<dbReference type="PANTHER" id="PTHR35102">
    <property type="entry name" value="E3 UBIQUITIN-PROTEIN LIGASE"/>
    <property type="match status" value="1"/>
</dbReference>
<dbReference type="eggNOG" id="COG3216">
    <property type="taxonomic scope" value="Bacteria"/>
</dbReference>
<dbReference type="InterPro" id="IPR018639">
    <property type="entry name" value="DUF2062"/>
</dbReference>
<dbReference type="STRING" id="338963.Pcar_2299"/>
<dbReference type="HOGENOM" id="CLU_119034_1_0_7"/>
<reference evidence="4" key="1">
    <citation type="submission" date="2005-10" db="EMBL/GenBank/DDBJ databases">
        <title>Complete sequence of Pelobacter carbinolicus DSM 2380.</title>
        <authorList>
            <person name="Copeland A."/>
            <person name="Lucas S."/>
            <person name="Lapidus A."/>
            <person name="Barry K."/>
            <person name="Detter J.C."/>
            <person name="Glavina T."/>
            <person name="Hammon N."/>
            <person name="Israni S."/>
            <person name="Pitluck S."/>
            <person name="Chertkov O."/>
            <person name="Schmutz J."/>
            <person name="Larimer F."/>
            <person name="Land M."/>
            <person name="Kyrpides N."/>
            <person name="Ivanova N."/>
            <person name="Richardson P."/>
        </authorList>
    </citation>
    <scope>NUCLEOTIDE SEQUENCE [LARGE SCALE GENOMIC DNA]</scope>
    <source>
        <strain evidence="4">DSM 2380 / NBRC 103641 / GraBd1</strain>
    </source>
</reference>
<keyword evidence="4" id="KW-1185">Reference proteome</keyword>
<feature type="transmembrane region" description="Helical" evidence="1">
    <location>
        <begin position="130"/>
        <end position="148"/>
    </location>
</feature>
<gene>
    <name evidence="3" type="ordered locus">Pcar_2299</name>
</gene>
<proteinExistence type="predicted"/>
<feature type="transmembrane region" description="Helical" evidence="1">
    <location>
        <begin position="33"/>
        <end position="63"/>
    </location>
</feature>
<name>Q3A269_SYNC1</name>
<protein>
    <recommendedName>
        <fullName evidence="2">DUF2062 domain-containing protein</fullName>
    </recommendedName>
</protein>
<keyword evidence="1" id="KW-1133">Transmembrane helix</keyword>
<evidence type="ECO:0000313" key="4">
    <source>
        <dbReference type="Proteomes" id="UP000002534"/>
    </source>
</evidence>
<feature type="domain" description="DUF2062" evidence="2">
    <location>
        <begin position="16"/>
        <end position="152"/>
    </location>
</feature>
<keyword evidence="1" id="KW-0472">Membrane</keyword>
<feature type="transmembrane region" description="Helical" evidence="1">
    <location>
        <begin position="75"/>
        <end position="96"/>
    </location>
</feature>
<reference evidence="3 4" key="2">
    <citation type="journal article" date="2012" name="BMC Genomics">
        <title>The genome of Pelobacter carbinolicus reveals surprising metabolic capabilities and physiological features.</title>
        <authorList>
            <person name="Aklujkar M."/>
            <person name="Haveman S.A."/>
            <person name="Didonato R.Jr."/>
            <person name="Chertkov O."/>
            <person name="Han C.S."/>
            <person name="Land M.L."/>
            <person name="Brown P."/>
            <person name="Lovley D.R."/>
        </authorList>
    </citation>
    <scope>NUCLEOTIDE SEQUENCE [LARGE SCALE GENOMIC DNA]</scope>
    <source>
        <strain evidence="4">DSM 2380 / NBRC 103641 / GraBd1</strain>
    </source>
</reference>
<dbReference type="EMBL" id="CP000142">
    <property type="protein sequence ID" value="ABA89538.1"/>
    <property type="molecule type" value="Genomic_DNA"/>
</dbReference>
<evidence type="ECO:0000313" key="3">
    <source>
        <dbReference type="EMBL" id="ABA89538.1"/>
    </source>
</evidence>